<dbReference type="PANTHER" id="PTHR46029:SF7">
    <property type="entry name" value="C-TERMINAL-BINDING PROTEIN"/>
    <property type="match status" value="1"/>
</dbReference>
<comment type="caution">
    <text evidence="2">The sequence shown here is derived from an EMBL/GenBank/DDBJ whole genome shotgun (WGS) entry which is preliminary data.</text>
</comment>
<dbReference type="SUPFAM" id="SSF52283">
    <property type="entry name" value="Formate/glycerate dehydrogenase catalytic domain-like"/>
    <property type="match status" value="1"/>
</dbReference>
<dbReference type="GO" id="GO:0003714">
    <property type="term" value="F:transcription corepressor activity"/>
    <property type="evidence" value="ECO:0007669"/>
    <property type="project" value="TreeGrafter"/>
</dbReference>
<dbReference type="Gene3D" id="3.40.50.720">
    <property type="entry name" value="NAD(P)-binding Rossmann-like Domain"/>
    <property type="match status" value="2"/>
</dbReference>
<dbReference type="GO" id="GO:0140297">
    <property type="term" value="F:DNA-binding transcription factor binding"/>
    <property type="evidence" value="ECO:0007669"/>
    <property type="project" value="TreeGrafter"/>
</dbReference>
<dbReference type="AlphaFoldDB" id="A0A395M1K4"/>
<dbReference type="Pfam" id="PF02826">
    <property type="entry name" value="2-Hacid_dh_C"/>
    <property type="match status" value="1"/>
</dbReference>
<accession>A0A395M1K4</accession>
<organism evidence="2 3">
    <name type="scientific">Candidatus Thermochlorobacter aerophilus</name>
    <dbReference type="NCBI Taxonomy" id="1868324"/>
    <lineage>
        <taxon>Bacteria</taxon>
        <taxon>Pseudomonadati</taxon>
        <taxon>Chlorobiota</taxon>
        <taxon>Chlorobiia</taxon>
        <taxon>Chlorobiales</taxon>
        <taxon>Candidatus Thermochlorobacteriaceae</taxon>
        <taxon>Candidatus Thermochlorobacter</taxon>
    </lineage>
</organism>
<evidence type="ECO:0000259" key="1">
    <source>
        <dbReference type="Pfam" id="PF02826"/>
    </source>
</evidence>
<dbReference type="Proteomes" id="UP000266389">
    <property type="component" value="Unassembled WGS sequence"/>
</dbReference>
<reference evidence="2 3" key="1">
    <citation type="journal article" date="2011" name="ISME J.">
        <title>Community ecology of hot spring cyanobacterial mats: predominant populations and their functional potential.</title>
        <authorList>
            <person name="Klatt C.G."/>
            <person name="Wood J.M."/>
            <person name="Rusch D.B."/>
            <person name="Bateson M.M."/>
            <person name="Hamamura N."/>
            <person name="Heidelberg J.F."/>
            <person name="Grossman A.R."/>
            <person name="Bhaya D."/>
            <person name="Cohan F.M."/>
            <person name="Kuhl M."/>
            <person name="Bryant D.A."/>
            <person name="Ward D.M."/>
        </authorList>
    </citation>
    <scope>NUCLEOTIDE SEQUENCE [LARGE SCALE GENOMIC DNA]</scope>
    <source>
        <strain evidence="2">OS</strain>
    </source>
</reference>
<dbReference type="InterPro" id="IPR036291">
    <property type="entry name" value="NAD(P)-bd_dom_sf"/>
</dbReference>
<feature type="domain" description="D-isomer specific 2-hydroxyacid dehydrogenase NAD-binding" evidence="1">
    <location>
        <begin position="94"/>
        <end position="196"/>
    </location>
</feature>
<dbReference type="PANTHER" id="PTHR46029">
    <property type="entry name" value="C-TERMINAL-BINDING PROTEIN"/>
    <property type="match status" value="1"/>
</dbReference>
<protein>
    <submittedName>
        <fullName evidence="2">Lactate dehydrogenase</fullName>
    </submittedName>
</protein>
<dbReference type="GO" id="GO:0006357">
    <property type="term" value="P:regulation of transcription by RNA polymerase II"/>
    <property type="evidence" value="ECO:0007669"/>
    <property type="project" value="TreeGrafter"/>
</dbReference>
<dbReference type="InterPro" id="IPR006140">
    <property type="entry name" value="D-isomer_DH_NAD-bd"/>
</dbReference>
<dbReference type="GO" id="GO:0001221">
    <property type="term" value="F:transcription coregulator binding"/>
    <property type="evidence" value="ECO:0007669"/>
    <property type="project" value="TreeGrafter"/>
</dbReference>
<dbReference type="GO" id="GO:0051287">
    <property type="term" value="F:NAD binding"/>
    <property type="evidence" value="ECO:0007669"/>
    <property type="project" value="InterPro"/>
</dbReference>
<dbReference type="InterPro" id="IPR029752">
    <property type="entry name" value="D-isomer_DH_CS1"/>
</dbReference>
<dbReference type="PROSITE" id="PS00065">
    <property type="entry name" value="D_2_HYDROXYACID_DH_1"/>
    <property type="match status" value="1"/>
</dbReference>
<evidence type="ECO:0000313" key="2">
    <source>
        <dbReference type="EMBL" id="RFM24098.1"/>
    </source>
</evidence>
<name>A0A395M1K4_9BACT</name>
<gene>
    <name evidence="2" type="ORF">D0433_07330</name>
</gene>
<proteinExistence type="predicted"/>
<dbReference type="EMBL" id="PHFL01000046">
    <property type="protein sequence ID" value="RFM24098.1"/>
    <property type="molecule type" value="Genomic_DNA"/>
</dbReference>
<dbReference type="SUPFAM" id="SSF51735">
    <property type="entry name" value="NAD(P)-binding Rossmann-fold domains"/>
    <property type="match status" value="1"/>
</dbReference>
<dbReference type="InterPro" id="IPR051638">
    <property type="entry name" value="CTBP_dehydrogenase"/>
</dbReference>
<feature type="non-terminal residue" evidence="2">
    <location>
        <position position="196"/>
    </location>
</feature>
<evidence type="ECO:0000313" key="3">
    <source>
        <dbReference type="Proteomes" id="UP000266389"/>
    </source>
</evidence>
<sequence length="196" mass="22227">MSKVFITDYISNPDIERSILGDYLTDKPSDSVEVLLVWHECINEAFCMQFPNLRGVVRYGVGYDNLDINYLKSRNIIACNTPDYGTEEVADTTMAMILNIVRGITRYDFLCREFSDGTWQENTLKFLKRTSDTVLGIIGAGRIGGSVALRAQALRLKVLIYDKYKERGYEKLLGVKRVESLDELLEASDIVSLHIP</sequence>
<dbReference type="GO" id="GO:0016616">
    <property type="term" value="F:oxidoreductase activity, acting on the CH-OH group of donors, NAD or NADP as acceptor"/>
    <property type="evidence" value="ECO:0007669"/>
    <property type="project" value="InterPro"/>
</dbReference>